<dbReference type="GeneID" id="303195491"/>
<dbReference type="Proteomes" id="UP000530186">
    <property type="component" value="Unassembled WGS sequence"/>
</dbReference>
<evidence type="ECO:0000313" key="2">
    <source>
        <dbReference type="Proteomes" id="UP000530186"/>
    </source>
</evidence>
<comment type="caution">
    <text evidence="1">The sequence shown here is derived from an EMBL/GenBank/DDBJ whole genome shotgun (WGS) entry which is preliminary data.</text>
</comment>
<organism evidence="1 2">
    <name type="scientific">Pseudolactococcus laudensis</name>
    <dbReference type="NCBI Taxonomy" id="1494461"/>
    <lineage>
        <taxon>Bacteria</taxon>
        <taxon>Bacillati</taxon>
        <taxon>Bacillota</taxon>
        <taxon>Bacilli</taxon>
        <taxon>Lactobacillales</taxon>
        <taxon>Streptococcaceae</taxon>
        <taxon>Pseudolactococcus</taxon>
    </lineage>
</organism>
<accession>A0A7V8N269</accession>
<dbReference type="EMBL" id="JACBNY010000015">
    <property type="protein sequence ID" value="MBA0017093.1"/>
    <property type="molecule type" value="Genomic_DNA"/>
</dbReference>
<sequence length="51" mass="5891">MKQTRAQILEISPLTAEHMDIELLKGYTDMLEGRTKSAESVFSDIRMDYNL</sequence>
<reference evidence="1 2" key="1">
    <citation type="submission" date="2020-07" db="EMBL/GenBank/DDBJ databases">
        <authorList>
            <person name="Hilgarth M."/>
            <person name="Werum V."/>
            <person name="Vogel R.F."/>
        </authorList>
    </citation>
    <scope>NUCLEOTIDE SEQUENCE [LARGE SCALE GENOMIC DNA]</scope>
    <source>
        <strain evidence="1 2">DSM 28961</strain>
    </source>
</reference>
<keyword evidence="2" id="KW-1185">Reference proteome</keyword>
<evidence type="ECO:0000313" key="1">
    <source>
        <dbReference type="EMBL" id="MBA0017093.1"/>
    </source>
</evidence>
<protein>
    <submittedName>
        <fullName evidence="1">Uncharacterized protein</fullName>
    </submittedName>
</protein>
<dbReference type="RefSeq" id="WP_180747227.1">
    <property type="nucleotide sequence ID" value="NZ_CBCRWQ010000014.1"/>
</dbReference>
<gene>
    <name evidence="1" type="ORF">HZR21_08165</name>
</gene>
<dbReference type="AlphaFoldDB" id="A0A7V8N269"/>
<name>A0A7V8N269_9LACT</name>
<proteinExistence type="predicted"/>